<evidence type="ECO:0000313" key="2">
    <source>
        <dbReference type="Proteomes" id="UP001163603"/>
    </source>
</evidence>
<accession>A0ACC0ZI39</accession>
<keyword evidence="2" id="KW-1185">Reference proteome</keyword>
<dbReference type="Proteomes" id="UP001163603">
    <property type="component" value="Chromosome 1"/>
</dbReference>
<organism evidence="1 2">
    <name type="scientific">Pistacia integerrima</name>
    <dbReference type="NCBI Taxonomy" id="434235"/>
    <lineage>
        <taxon>Eukaryota</taxon>
        <taxon>Viridiplantae</taxon>
        <taxon>Streptophyta</taxon>
        <taxon>Embryophyta</taxon>
        <taxon>Tracheophyta</taxon>
        <taxon>Spermatophyta</taxon>
        <taxon>Magnoliopsida</taxon>
        <taxon>eudicotyledons</taxon>
        <taxon>Gunneridae</taxon>
        <taxon>Pentapetalae</taxon>
        <taxon>rosids</taxon>
        <taxon>malvids</taxon>
        <taxon>Sapindales</taxon>
        <taxon>Anacardiaceae</taxon>
        <taxon>Pistacia</taxon>
    </lineage>
</organism>
<proteinExistence type="predicted"/>
<gene>
    <name evidence="1" type="ORF">Pint_01058</name>
</gene>
<dbReference type="EMBL" id="CM047736">
    <property type="protein sequence ID" value="KAJ0051529.1"/>
    <property type="molecule type" value="Genomic_DNA"/>
</dbReference>
<evidence type="ECO:0000313" key="1">
    <source>
        <dbReference type="EMBL" id="KAJ0051529.1"/>
    </source>
</evidence>
<reference evidence="2" key="1">
    <citation type="journal article" date="2023" name="G3 (Bethesda)">
        <title>Genome assembly and association tests identify interacting loci associated with vigor, precocity, and sex in interspecific pistachio rootstocks.</title>
        <authorList>
            <person name="Palmer W."/>
            <person name="Jacygrad E."/>
            <person name="Sagayaradj S."/>
            <person name="Cavanaugh K."/>
            <person name="Han R."/>
            <person name="Bertier L."/>
            <person name="Beede B."/>
            <person name="Kafkas S."/>
            <person name="Golino D."/>
            <person name="Preece J."/>
            <person name="Michelmore R."/>
        </authorList>
    </citation>
    <scope>NUCLEOTIDE SEQUENCE [LARGE SCALE GENOMIC DNA]</scope>
</reference>
<name>A0ACC0ZI39_9ROSI</name>
<protein>
    <submittedName>
        <fullName evidence="1">Uncharacterized protein</fullName>
    </submittedName>
</protein>
<sequence length="360" mass="40253">MHDFFNKTGIIHHKSCVATPQQNGIVERKHQHLLNVAWGLLFQAGLPLIYWNESILTATYIINRLPTPILDNKTPYELIFHKPPEYAHMRIFGSLCFAATLSHNRKKFDPRGRACIFLGYPFGTKGYKLLDIKTSTIFISRDVSFHEFIFPFQTTNLPVSTNPSLPFFSSSQSPPPILNPLTVMVPAPPLSQPTPVPSPPPHIHNCPPSTSTSPSSIPTFSSYPTTIQSQPQPPPLRKSTRTRNAPQYLKDFHCQQVLLDSPEQSVSTAAPLSNGKCSFLSNYLSYKFFNPSFQAFSSSISLKSKPTSYKQAIKDPEWCKAMDAEIWKAIIPGHSLIYLKGRLPLIVSMSIALNLSLMVA</sequence>
<comment type="caution">
    <text evidence="1">The sequence shown here is derived from an EMBL/GenBank/DDBJ whole genome shotgun (WGS) entry which is preliminary data.</text>
</comment>